<dbReference type="RefSeq" id="WP_164653228.1">
    <property type="nucleotide sequence ID" value="NZ_JAAIJR010000022.1"/>
</dbReference>
<proteinExistence type="predicted"/>
<evidence type="ECO:0000313" key="1">
    <source>
        <dbReference type="EMBL" id="NEX20161.1"/>
    </source>
</evidence>
<dbReference type="AlphaFoldDB" id="A0A6P1DT95"/>
<keyword evidence="2" id="KW-1185">Reference proteome</keyword>
<comment type="caution">
    <text evidence="1">The sequence shown here is derived from an EMBL/GenBank/DDBJ whole genome shotgun (WGS) entry which is preliminary data.</text>
</comment>
<dbReference type="InterPro" id="IPR010602">
    <property type="entry name" value="DUF1186"/>
</dbReference>
<accession>A0A6P1DT95</accession>
<reference evidence="2" key="1">
    <citation type="journal article" date="2020" name="Microbiol. Resour. Announc.">
        <title>Draft Genome Sequences of Thiorhodococcus mannitoliphagus and Thiorhodococcus minor, Purple Sulfur Photosynthetic Bacteria in the Gammaproteobacterial Family Chromatiaceae.</title>
        <authorList>
            <person name="Aviles F.A."/>
            <person name="Meyer T.E."/>
            <person name="Kyndt J.A."/>
        </authorList>
    </citation>
    <scope>NUCLEOTIDE SEQUENCE [LARGE SCALE GENOMIC DNA]</scope>
    <source>
        <strain evidence="2">DSM 18266</strain>
    </source>
</reference>
<sequence length="236" mass="26808">MTIEDIKKQLQTYERKFPTAAVRAAVEQREAMTPILLECLRETAEDPEKVANTPGAMLHMYAIFLLAQFRERAAYPMLVKLLSAPGDLCFDVIGDTVTEDLDRILAAVCGDDLDPIKETIENPEVNEYVRSACIRALVRLVAQGDLEREHVVAYFRSLFNGKLEREAYFLRGALISDCCDLYPEELLPEIERAFADDLVDTLFITMESVERAMSEGKERAIRRCSAGGRSRIRWPR</sequence>
<name>A0A6P1DT95_9GAMM</name>
<organism evidence="1 2">
    <name type="scientific">Thiorhodococcus mannitoliphagus</name>
    <dbReference type="NCBI Taxonomy" id="329406"/>
    <lineage>
        <taxon>Bacteria</taxon>
        <taxon>Pseudomonadati</taxon>
        <taxon>Pseudomonadota</taxon>
        <taxon>Gammaproteobacteria</taxon>
        <taxon>Chromatiales</taxon>
        <taxon>Chromatiaceae</taxon>
        <taxon>Thiorhodococcus</taxon>
    </lineage>
</organism>
<dbReference type="EMBL" id="JAAIJR010000022">
    <property type="protein sequence ID" value="NEX20161.1"/>
    <property type="molecule type" value="Genomic_DNA"/>
</dbReference>
<reference evidence="1 2" key="2">
    <citation type="submission" date="2020-02" db="EMBL/GenBank/DDBJ databases">
        <title>Genome sequences of Thiorhodococcus mannitoliphagus and Thiorhodococcus minor, purple sulfur photosynthetic bacteria in the gammaproteobacterial family, Chromatiaceae.</title>
        <authorList>
            <person name="Aviles F.A."/>
            <person name="Meyer T.E."/>
            <person name="Kyndt J.A."/>
        </authorList>
    </citation>
    <scope>NUCLEOTIDE SEQUENCE [LARGE SCALE GENOMIC DNA]</scope>
    <source>
        <strain evidence="1 2">DSM 18266</strain>
    </source>
</reference>
<dbReference type="Proteomes" id="UP000471640">
    <property type="component" value="Unassembled WGS sequence"/>
</dbReference>
<dbReference type="Pfam" id="PF06685">
    <property type="entry name" value="DUF1186"/>
    <property type="match status" value="1"/>
</dbReference>
<evidence type="ECO:0000313" key="2">
    <source>
        <dbReference type="Proteomes" id="UP000471640"/>
    </source>
</evidence>
<protein>
    <submittedName>
        <fullName evidence="1">DUF1186 domain-containing protein</fullName>
    </submittedName>
</protein>
<gene>
    <name evidence="1" type="ORF">G3480_07505</name>
</gene>